<dbReference type="InterPro" id="IPR029062">
    <property type="entry name" value="Class_I_gatase-like"/>
</dbReference>
<reference evidence="5 6" key="1">
    <citation type="submission" date="2021-03" db="EMBL/GenBank/DDBJ databases">
        <title>Genomic Encyclopedia of Type Strains, Phase IV (KMG-IV): sequencing the most valuable type-strain genomes for metagenomic binning, comparative biology and taxonomic classification.</title>
        <authorList>
            <person name="Goeker M."/>
        </authorList>
    </citation>
    <scope>NUCLEOTIDE SEQUENCE [LARGE SCALE GENOMIC DNA]</scope>
    <source>
        <strain evidence="5 6">DSM 6139</strain>
    </source>
</reference>
<comment type="caution">
    <text evidence="5">The sequence shown here is derived from an EMBL/GenBank/DDBJ whole genome shotgun (WGS) entry which is preliminary data.</text>
</comment>
<name>A0ABS4G4G7_9CLOT</name>
<dbReference type="Proteomes" id="UP001519271">
    <property type="component" value="Unassembled WGS sequence"/>
</dbReference>
<sequence>MGKLIFLSDGLTSKIGFKLLKDSLSDYNLSRKRILIVVPPEYYLEEALYISCELLGFVKENIIFFSEKLNFEEHYDYIYVTEGNAFEILDYMKRNGIVELITKCFKSGNCVYIGSSAGAMIAGTDIKLASDFDKNHNNSTDLGALCLFNGTIIPHYSHTDLKRYINLTDKKDLLHYNEIYSVNNGKVLVLNTM</sequence>
<comment type="similarity">
    <text evidence="1">Belongs to the peptidase S51 family.</text>
</comment>
<dbReference type="RefSeq" id="WP_209459641.1">
    <property type="nucleotide sequence ID" value="NZ_JAGGKC010000015.1"/>
</dbReference>
<dbReference type="PANTHER" id="PTHR20842:SF0">
    <property type="entry name" value="ALPHA-ASPARTYL DIPEPTIDASE"/>
    <property type="match status" value="1"/>
</dbReference>
<dbReference type="EMBL" id="JAGGKC010000015">
    <property type="protein sequence ID" value="MBP1919439.1"/>
    <property type="molecule type" value="Genomic_DNA"/>
</dbReference>
<gene>
    <name evidence="5" type="ORF">J2Z34_001928</name>
</gene>
<accession>A0ABS4G4G7</accession>
<evidence type="ECO:0000256" key="4">
    <source>
        <dbReference type="ARBA" id="ARBA00022825"/>
    </source>
</evidence>
<evidence type="ECO:0000256" key="1">
    <source>
        <dbReference type="ARBA" id="ARBA00006534"/>
    </source>
</evidence>
<organism evidence="5 6">
    <name type="scientific">Youngiibacter multivorans</name>
    <dbReference type="NCBI Taxonomy" id="937251"/>
    <lineage>
        <taxon>Bacteria</taxon>
        <taxon>Bacillati</taxon>
        <taxon>Bacillota</taxon>
        <taxon>Clostridia</taxon>
        <taxon>Eubacteriales</taxon>
        <taxon>Clostridiaceae</taxon>
        <taxon>Youngiibacter</taxon>
    </lineage>
</organism>
<keyword evidence="3" id="KW-0378">Hydrolase</keyword>
<keyword evidence="6" id="KW-1185">Reference proteome</keyword>
<evidence type="ECO:0000256" key="2">
    <source>
        <dbReference type="ARBA" id="ARBA00022670"/>
    </source>
</evidence>
<evidence type="ECO:0000313" key="6">
    <source>
        <dbReference type="Proteomes" id="UP001519271"/>
    </source>
</evidence>
<dbReference type="SUPFAM" id="SSF52317">
    <property type="entry name" value="Class I glutamine amidotransferase-like"/>
    <property type="match status" value="1"/>
</dbReference>
<evidence type="ECO:0000256" key="3">
    <source>
        <dbReference type="ARBA" id="ARBA00022801"/>
    </source>
</evidence>
<dbReference type="Gene3D" id="3.40.50.880">
    <property type="match status" value="1"/>
</dbReference>
<dbReference type="Pfam" id="PF03575">
    <property type="entry name" value="Peptidase_S51"/>
    <property type="match status" value="1"/>
</dbReference>
<dbReference type="PANTHER" id="PTHR20842">
    <property type="entry name" value="PROTEASE S51 ALPHA-ASPARTYL DIPEPTIDASE"/>
    <property type="match status" value="1"/>
</dbReference>
<dbReference type="InterPro" id="IPR005320">
    <property type="entry name" value="Peptidase_S51"/>
</dbReference>
<protein>
    <submittedName>
        <fullName evidence="5">Peptidase E</fullName>
    </submittedName>
</protein>
<evidence type="ECO:0000313" key="5">
    <source>
        <dbReference type="EMBL" id="MBP1919439.1"/>
    </source>
</evidence>
<keyword evidence="4" id="KW-0720">Serine protease</keyword>
<proteinExistence type="inferred from homology"/>
<keyword evidence="2" id="KW-0645">Protease</keyword>